<dbReference type="InterPro" id="IPR002909">
    <property type="entry name" value="IPT_dom"/>
</dbReference>
<evidence type="ECO:0000256" key="1">
    <source>
        <dbReference type="SAM" id="MobiDB-lite"/>
    </source>
</evidence>
<dbReference type="SUPFAM" id="SSF89260">
    <property type="entry name" value="Collagen-binding domain"/>
    <property type="match status" value="1"/>
</dbReference>
<feature type="compositionally biased region" description="Low complexity" evidence="1">
    <location>
        <begin position="26"/>
        <end position="37"/>
    </location>
</feature>
<sequence length="685" mass="76813">MAKPAASKVTNNNQPLHNEFANTEHSSTSKSAAKSKALANGNLPLGTWENKDEDDDGIPDELDDYPFDANRNKYKTFIEVEPNDNPSIATPITVDVGVKVQGVIDSEFDKGDLFKFVVDKRQSMTAYFKSSSPRFQPQVYVSNEDGLVINAIFLYKYSEPNVYVVNFPIYDPGTYQLSVIDENFAGGSDLSYEMVFFSDEDVDSFDDMQERALGSDLIENDMDNDDILDGLEYIFATENGSIDLDNDTLPNWLDEDSDGDNFSDKLEGSKNLDNDSLLNFLDLDADGNGIKDDIESGSPAQPNDFDKDGIIDHLDLDDDNDNIFDINDKERLKPANTLFSSQLGELNISQLSTVYDDSKIQFFLRSGDRFELTLEGFPAQAETPLLIIALQGKVYNVFPKSTVRDDDKSYLQFDMPIVTGQGEVTMVIGHSKSEPYFIEVGAAGLPLLKKSNPNAMAAGDEIRLLGDNFDKNTVVYINKEPITTQLINPQQVAITVPDNTNSGSYSVGNTYGRSNYINFAVQQRLKIDVTQLNPLSIDAIGSVYYAKMAKPVSGDTFQTNKLDDKAEPIFTYTLNQQGELVPYFSAIRYINDKVIEFNDNTTALTGLVLHLGWRYRQDGYDTAGIVELITATDAYEQFLREAELLVSENFAFYDFRNKSQNRDRLFDKYQTLIHDELLKTEKLTR</sequence>
<evidence type="ECO:0000313" key="3">
    <source>
        <dbReference type="EMBL" id="GIU51590.1"/>
    </source>
</evidence>
<feature type="domain" description="IPT/TIG" evidence="2">
    <location>
        <begin position="451"/>
        <end position="513"/>
    </location>
</feature>
<proteinExistence type="predicted"/>
<organism evidence="3 4">
    <name type="scientific">Shewanella sairae</name>
    <dbReference type="NCBI Taxonomy" id="190310"/>
    <lineage>
        <taxon>Bacteria</taxon>
        <taxon>Pseudomonadati</taxon>
        <taxon>Pseudomonadota</taxon>
        <taxon>Gammaproteobacteria</taxon>
        <taxon>Alteromonadales</taxon>
        <taxon>Shewanellaceae</taxon>
        <taxon>Shewanella</taxon>
    </lineage>
</organism>
<gene>
    <name evidence="3" type="ORF">TUM4438_41780</name>
</gene>
<feature type="compositionally biased region" description="Acidic residues" evidence="1">
    <location>
        <begin position="51"/>
        <end position="60"/>
    </location>
</feature>
<name>A0ABQ4PR93_9GAMM</name>
<reference evidence="3" key="1">
    <citation type="submission" date="2021-05" db="EMBL/GenBank/DDBJ databases">
        <title>Molecular characterization for Shewanella algae harboring chromosomal blaOXA-55-like strains isolated from clinical and environment sample.</title>
        <authorList>
            <person name="Ohama Y."/>
            <person name="Aoki K."/>
            <person name="Harada S."/>
            <person name="Moriya K."/>
            <person name="Ishii Y."/>
            <person name="Tateda K."/>
        </authorList>
    </citation>
    <scope>NUCLEOTIDE SEQUENCE</scope>
    <source>
        <strain evidence="3">JCM 11563</strain>
    </source>
</reference>
<dbReference type="RefSeq" id="WP_220783143.1">
    <property type="nucleotide sequence ID" value="NZ_BPEY01000122.1"/>
</dbReference>
<feature type="compositionally biased region" description="Polar residues" evidence="1">
    <location>
        <begin position="8"/>
        <end position="25"/>
    </location>
</feature>
<keyword evidence="4" id="KW-1185">Reference proteome</keyword>
<dbReference type="Gene3D" id="2.60.40.10">
    <property type="entry name" value="Immunoglobulins"/>
    <property type="match status" value="1"/>
</dbReference>
<dbReference type="SUPFAM" id="SSF81296">
    <property type="entry name" value="E set domains"/>
    <property type="match status" value="1"/>
</dbReference>
<dbReference type="InterPro" id="IPR014756">
    <property type="entry name" value="Ig_E-set"/>
</dbReference>
<evidence type="ECO:0000259" key="2">
    <source>
        <dbReference type="Pfam" id="PF01833"/>
    </source>
</evidence>
<evidence type="ECO:0000313" key="4">
    <source>
        <dbReference type="Proteomes" id="UP000887104"/>
    </source>
</evidence>
<dbReference type="Gene3D" id="2.60.120.380">
    <property type="match status" value="1"/>
</dbReference>
<dbReference type="InterPro" id="IPR013783">
    <property type="entry name" value="Ig-like_fold"/>
</dbReference>
<protein>
    <recommendedName>
        <fullName evidence="2">IPT/TIG domain-containing protein</fullName>
    </recommendedName>
</protein>
<comment type="caution">
    <text evidence="3">The sequence shown here is derived from an EMBL/GenBank/DDBJ whole genome shotgun (WGS) entry which is preliminary data.</text>
</comment>
<dbReference type="Pfam" id="PF01833">
    <property type="entry name" value="TIG"/>
    <property type="match status" value="1"/>
</dbReference>
<dbReference type="Proteomes" id="UP000887104">
    <property type="component" value="Unassembled WGS sequence"/>
</dbReference>
<accession>A0ABQ4PR93</accession>
<dbReference type="EMBL" id="BPEY01000122">
    <property type="protein sequence ID" value="GIU51590.1"/>
    <property type="molecule type" value="Genomic_DNA"/>
</dbReference>
<feature type="region of interest" description="Disordered" evidence="1">
    <location>
        <begin position="1"/>
        <end position="60"/>
    </location>
</feature>